<dbReference type="Pfam" id="PF13510">
    <property type="entry name" value="Fer2_4"/>
    <property type="match status" value="1"/>
</dbReference>
<dbReference type="RefSeq" id="WP_092847623.1">
    <property type="nucleotide sequence ID" value="NZ_FOPY01000011.1"/>
</dbReference>
<dbReference type="STRING" id="442341.SAMN04487959_11124"/>
<dbReference type="InterPro" id="IPR042204">
    <property type="entry name" value="2Fe-2S-bd_N"/>
</dbReference>
<dbReference type="EMBL" id="FOPY01000011">
    <property type="protein sequence ID" value="SFH86156.1"/>
    <property type="molecule type" value="Genomic_DNA"/>
</dbReference>
<sequence length="98" mass="10582">MFRRSPHACQTASQVQIRVDGIAVSVPDTLSVAAAVLQVHGWQGYRRHHDGSPRAPLCLMGSCHDCLITVDGQPNRQGCLVPVAEGMQVERQGGGRHD</sequence>
<dbReference type="Proteomes" id="UP000199040">
    <property type="component" value="Unassembled WGS sequence"/>
</dbReference>
<keyword evidence="1" id="KW-0560">Oxidoreductase</keyword>
<dbReference type="Gene3D" id="3.10.20.440">
    <property type="entry name" value="2Fe-2S iron-sulphur cluster binding domain, sarcosine oxidase, alpha subunit, N-terminal domain"/>
    <property type="match status" value="1"/>
</dbReference>
<proteinExistence type="predicted"/>
<dbReference type="GO" id="GO:0016491">
    <property type="term" value="F:oxidoreductase activity"/>
    <property type="evidence" value="ECO:0007669"/>
    <property type="project" value="UniProtKB-KW"/>
</dbReference>
<dbReference type="GO" id="GO:0051536">
    <property type="term" value="F:iron-sulfur cluster binding"/>
    <property type="evidence" value="ECO:0007669"/>
    <property type="project" value="InterPro"/>
</dbReference>
<dbReference type="AlphaFoldDB" id="A0A1I3DHN1"/>
<accession>A0A1I3DHN1</accession>
<name>A0A1I3DHN1_9GAMM</name>
<gene>
    <name evidence="2" type="ORF">SAMN04487959_11124</name>
</gene>
<organism evidence="2 3">
    <name type="scientific">Modicisalibacter xianhensis</name>
    <dbReference type="NCBI Taxonomy" id="442341"/>
    <lineage>
        <taxon>Bacteria</taxon>
        <taxon>Pseudomonadati</taxon>
        <taxon>Pseudomonadota</taxon>
        <taxon>Gammaproteobacteria</taxon>
        <taxon>Oceanospirillales</taxon>
        <taxon>Halomonadaceae</taxon>
        <taxon>Modicisalibacter</taxon>
    </lineage>
</organism>
<evidence type="ECO:0000256" key="1">
    <source>
        <dbReference type="ARBA" id="ARBA00023002"/>
    </source>
</evidence>
<dbReference type="SUPFAM" id="SSF54292">
    <property type="entry name" value="2Fe-2S ferredoxin-like"/>
    <property type="match status" value="1"/>
</dbReference>
<keyword evidence="3" id="KW-1185">Reference proteome</keyword>
<protein>
    <submittedName>
        <fullName evidence="2">2Fe-2S iron-sulfur cluster binding domain-containing protein</fullName>
    </submittedName>
</protein>
<evidence type="ECO:0000313" key="3">
    <source>
        <dbReference type="Proteomes" id="UP000199040"/>
    </source>
</evidence>
<reference evidence="2 3" key="1">
    <citation type="submission" date="2016-10" db="EMBL/GenBank/DDBJ databases">
        <authorList>
            <person name="de Groot N.N."/>
        </authorList>
    </citation>
    <scope>NUCLEOTIDE SEQUENCE [LARGE SCALE GENOMIC DNA]</scope>
    <source>
        <strain evidence="2 3">CGMCC 1.6848</strain>
    </source>
</reference>
<evidence type="ECO:0000313" key="2">
    <source>
        <dbReference type="EMBL" id="SFH86156.1"/>
    </source>
</evidence>
<dbReference type="InterPro" id="IPR036010">
    <property type="entry name" value="2Fe-2S_ferredoxin-like_sf"/>
</dbReference>